<accession>A0A3N5YKG0</accession>
<dbReference type="Proteomes" id="UP000275281">
    <property type="component" value="Unassembled WGS sequence"/>
</dbReference>
<sequence>MAVGSIIKKARYLAVLGASLVLLSCAKTSPRFEQAISLAQDGRSGNDIFTATYAQHGGERVANLHDLNVAIDGEWHYLITKIQPEVTDSEYRQRSEERLVLSPRLYAVRYSGTAGSKQVLRTTESIQVSYNDARETSDITLGAAALTSDAFFLFSLGPLALANRVSEWQRLADETSKGRHYYRINGEMVPGIGLSKSDYITLWVDKETKLTHRLHITLDGFEKTKGAHVDTHYLHFHDIDGLVLPTHFFERVVGPISIDAHEWWYTGFDVNRGLTQDDLSIEGWSEKALVPATPFQGKHD</sequence>
<dbReference type="OrthoDB" id="6330382at2"/>
<evidence type="ECO:0000313" key="1">
    <source>
        <dbReference type="EMBL" id="RPJ65401.1"/>
    </source>
</evidence>
<keyword evidence="2" id="KW-1185">Reference proteome</keyword>
<comment type="caution">
    <text evidence="1">The sequence shown here is derived from an EMBL/GenBank/DDBJ whole genome shotgun (WGS) entry which is preliminary data.</text>
</comment>
<dbReference type="AlphaFoldDB" id="A0A3N5YKG0"/>
<dbReference type="RefSeq" id="WP_124028948.1">
    <property type="nucleotide sequence ID" value="NZ_JBHRSN010000014.1"/>
</dbReference>
<dbReference type="EMBL" id="RPOK01000005">
    <property type="protein sequence ID" value="RPJ65401.1"/>
    <property type="molecule type" value="Genomic_DNA"/>
</dbReference>
<gene>
    <name evidence="1" type="ORF">DRW07_15985</name>
</gene>
<evidence type="ECO:0000313" key="2">
    <source>
        <dbReference type="Proteomes" id="UP000275281"/>
    </source>
</evidence>
<protein>
    <submittedName>
        <fullName evidence="1">Uncharacterized protein</fullName>
    </submittedName>
</protein>
<organism evidence="1 2">
    <name type="scientific">Alteromonas sediminis</name>
    <dbReference type="NCBI Taxonomy" id="2259342"/>
    <lineage>
        <taxon>Bacteria</taxon>
        <taxon>Pseudomonadati</taxon>
        <taxon>Pseudomonadota</taxon>
        <taxon>Gammaproteobacteria</taxon>
        <taxon>Alteromonadales</taxon>
        <taxon>Alteromonadaceae</taxon>
        <taxon>Alteromonas/Salinimonas group</taxon>
        <taxon>Alteromonas</taxon>
    </lineage>
</organism>
<proteinExistence type="predicted"/>
<name>A0A3N5YKG0_9ALTE</name>
<reference evidence="1 2" key="1">
    <citation type="submission" date="2018-11" db="EMBL/GenBank/DDBJ databases">
        <authorList>
            <person name="Ye M.-Q."/>
            <person name="Du Z.-J."/>
        </authorList>
    </citation>
    <scope>NUCLEOTIDE SEQUENCE [LARGE SCALE GENOMIC DNA]</scope>
    <source>
        <strain evidence="1 2">U0105</strain>
    </source>
</reference>